<accession>A0ABV4JH57</accession>
<dbReference type="RefSeq" id="WP_371196672.1">
    <property type="nucleotide sequence ID" value="NZ_JAUEHC010000013.1"/>
</dbReference>
<dbReference type="EMBL" id="JAUEHC010000013">
    <property type="protein sequence ID" value="MEZ4051439.1"/>
    <property type="molecule type" value="Genomic_DNA"/>
</dbReference>
<organism evidence="1 2">
    <name type="scientific">Enterobacter rongchengensis</name>
    <dbReference type="NCBI Taxonomy" id="3030999"/>
    <lineage>
        <taxon>Bacteria</taxon>
        <taxon>Pseudomonadati</taxon>
        <taxon>Pseudomonadota</taxon>
        <taxon>Gammaproteobacteria</taxon>
        <taxon>Enterobacterales</taxon>
        <taxon>Enterobacteriaceae</taxon>
        <taxon>Enterobacter</taxon>
    </lineage>
</organism>
<evidence type="ECO:0000313" key="1">
    <source>
        <dbReference type="EMBL" id="MEZ4051439.1"/>
    </source>
</evidence>
<evidence type="ECO:0000313" key="2">
    <source>
        <dbReference type="Proteomes" id="UP001567731"/>
    </source>
</evidence>
<gene>
    <name evidence="1" type="ORF">QVM81_07610</name>
</gene>
<protein>
    <submittedName>
        <fullName evidence="1">Uncharacterized protein</fullName>
    </submittedName>
</protein>
<reference evidence="1 2" key="1">
    <citation type="submission" date="2023-06" db="EMBL/GenBank/DDBJ databases">
        <title>Genome characterization of Enterobacterales and Pseudomonas spp isolates with different phenotypes to cefepime-taniborbactam.</title>
        <authorList>
            <person name="Hernandez-Garcia M."/>
            <person name="Garcia-Castillo M."/>
            <person name="Ruiz-Garbajosa P."/>
            <person name="Canton R."/>
        </authorList>
    </citation>
    <scope>NUCLEOTIDE SEQUENCE [LARGE SCALE GENOMIC DNA]</scope>
    <source>
        <strain evidence="1 2">A003</strain>
    </source>
</reference>
<comment type="caution">
    <text evidence="1">The sequence shown here is derived from an EMBL/GenBank/DDBJ whole genome shotgun (WGS) entry which is preliminary data.</text>
</comment>
<proteinExistence type="predicted"/>
<dbReference type="Proteomes" id="UP001567731">
    <property type="component" value="Unassembled WGS sequence"/>
</dbReference>
<keyword evidence="2" id="KW-1185">Reference proteome</keyword>
<name>A0ABV4JH57_9ENTR</name>
<sequence>MDIPMFFELWLFDTYIEPQGPVMNDLYQARLAHTVKAYSSVLTDKGRKEMKLEDFLMMKDTVFKSPEELERIKKQQAEQNKKAVEAMMGKELMAKAQKAAARLKAKQDG</sequence>